<dbReference type="GO" id="GO:0016757">
    <property type="term" value="F:glycosyltransferase activity"/>
    <property type="evidence" value="ECO:0007669"/>
    <property type="project" value="InterPro"/>
</dbReference>
<dbReference type="EMBL" id="JAERQJ010000006">
    <property type="protein sequence ID" value="MBL0685014.1"/>
    <property type="molecule type" value="Genomic_DNA"/>
</dbReference>
<dbReference type="Proteomes" id="UP000651057">
    <property type="component" value="Unassembled WGS sequence"/>
</dbReference>
<proteinExistence type="predicted"/>
<gene>
    <name evidence="3" type="ORF">JJQ60_15900</name>
</gene>
<dbReference type="SUPFAM" id="SSF53756">
    <property type="entry name" value="UDP-Glycosyltransferase/glycogen phosphorylase"/>
    <property type="match status" value="1"/>
</dbReference>
<dbReference type="CDD" id="cd03811">
    <property type="entry name" value="GT4_GT28_WabH-like"/>
    <property type="match status" value="1"/>
</dbReference>
<sequence>MKVLHVSGATSWGGNEQQLLYLVEELNSYGVEQFLFCYENTPLIEKIKDQNIAIISIPNIKSRKKAYRKLLNSAVKEHQFDLLHLHTSNAVTGYMITDLFYGLKVKAVFSKKGIGSSVSFLSKLKYNYKNIHKVLCVSEIVSDYFKGVLYAKNHHKLCVVYDGVKVHKENNEMTSSYDLRKELNIEKDTKIIGNIANHTKAKDLKTLIKTLDILVNKENTTDIHLVQIGEFSKRSQELKDMVSEYGLHDYISFVGFKNEASSILPQFDVYLMTSEREGGPTTVLEAFYKKVPVVSTNVGLVSEAIEDGVNGYVAPISDYRVLGEKVLQLLNDDVLRNSFVKISYNKFVNSYTAKHLGMNTFNVYKEIV</sequence>
<evidence type="ECO:0000259" key="1">
    <source>
        <dbReference type="Pfam" id="PF00534"/>
    </source>
</evidence>
<dbReference type="InterPro" id="IPR028098">
    <property type="entry name" value="Glyco_trans_4-like_N"/>
</dbReference>
<dbReference type="RefSeq" id="WP_201922449.1">
    <property type="nucleotide sequence ID" value="NZ_BAABAX010000014.1"/>
</dbReference>
<dbReference type="Pfam" id="PF13439">
    <property type="entry name" value="Glyco_transf_4"/>
    <property type="match status" value="1"/>
</dbReference>
<keyword evidence="4" id="KW-1185">Reference proteome</keyword>
<comment type="caution">
    <text evidence="3">The sequence shown here is derived from an EMBL/GenBank/DDBJ whole genome shotgun (WGS) entry which is preliminary data.</text>
</comment>
<name>A0A937D710_9FLAO</name>
<organism evidence="3 4">
    <name type="scientific">Aquimarina mytili</name>
    <dbReference type="NCBI Taxonomy" id="874423"/>
    <lineage>
        <taxon>Bacteria</taxon>
        <taxon>Pseudomonadati</taxon>
        <taxon>Bacteroidota</taxon>
        <taxon>Flavobacteriia</taxon>
        <taxon>Flavobacteriales</taxon>
        <taxon>Flavobacteriaceae</taxon>
        <taxon>Aquimarina</taxon>
    </lineage>
</organism>
<evidence type="ECO:0000259" key="2">
    <source>
        <dbReference type="Pfam" id="PF13439"/>
    </source>
</evidence>
<accession>A0A937D710</accession>
<protein>
    <submittedName>
        <fullName evidence="3">Glycosyltransferase</fullName>
    </submittedName>
</protein>
<dbReference type="AlphaFoldDB" id="A0A937D710"/>
<feature type="domain" description="Glycosyltransferase subfamily 4-like N-terminal" evidence="2">
    <location>
        <begin position="12"/>
        <end position="166"/>
    </location>
</feature>
<evidence type="ECO:0000313" key="3">
    <source>
        <dbReference type="EMBL" id="MBL0685014.1"/>
    </source>
</evidence>
<feature type="domain" description="Glycosyl transferase family 1" evidence="1">
    <location>
        <begin position="179"/>
        <end position="344"/>
    </location>
</feature>
<dbReference type="PANTHER" id="PTHR12526:SF630">
    <property type="entry name" value="GLYCOSYLTRANSFERASE"/>
    <property type="match status" value="1"/>
</dbReference>
<dbReference type="Gene3D" id="3.40.50.2000">
    <property type="entry name" value="Glycogen Phosphorylase B"/>
    <property type="match status" value="2"/>
</dbReference>
<evidence type="ECO:0000313" key="4">
    <source>
        <dbReference type="Proteomes" id="UP000651057"/>
    </source>
</evidence>
<dbReference type="Pfam" id="PF00534">
    <property type="entry name" value="Glycos_transf_1"/>
    <property type="match status" value="1"/>
</dbReference>
<reference evidence="3" key="1">
    <citation type="submission" date="2021-01" db="EMBL/GenBank/DDBJ databases">
        <authorList>
            <person name="Zhong Y.L."/>
        </authorList>
    </citation>
    <scope>NUCLEOTIDE SEQUENCE</scope>
    <source>
        <strain evidence="3">KCTC 23302</strain>
    </source>
</reference>
<dbReference type="InterPro" id="IPR001296">
    <property type="entry name" value="Glyco_trans_1"/>
</dbReference>
<dbReference type="PANTHER" id="PTHR12526">
    <property type="entry name" value="GLYCOSYLTRANSFERASE"/>
    <property type="match status" value="1"/>
</dbReference>